<dbReference type="PRINTS" id="PR00081">
    <property type="entry name" value="GDHRDH"/>
</dbReference>
<accession>A0A495JCY3</accession>
<keyword evidence="2" id="KW-0560">Oxidoreductase</keyword>
<dbReference type="Pfam" id="PF13561">
    <property type="entry name" value="adh_short_C2"/>
    <property type="match status" value="1"/>
</dbReference>
<dbReference type="OrthoDB" id="154414at2"/>
<evidence type="ECO:0000313" key="3">
    <source>
        <dbReference type="EMBL" id="RKR86591.1"/>
    </source>
</evidence>
<dbReference type="InterPro" id="IPR002347">
    <property type="entry name" value="SDR_fam"/>
</dbReference>
<dbReference type="RefSeq" id="WP_121154709.1">
    <property type="nucleotide sequence ID" value="NZ_RBKT01000001.1"/>
</dbReference>
<dbReference type="EMBL" id="RBKT01000001">
    <property type="protein sequence ID" value="RKR86591.1"/>
    <property type="molecule type" value="Genomic_DNA"/>
</dbReference>
<dbReference type="GO" id="GO:0016491">
    <property type="term" value="F:oxidoreductase activity"/>
    <property type="evidence" value="ECO:0007669"/>
    <property type="project" value="UniProtKB-KW"/>
</dbReference>
<proteinExistence type="inferred from homology"/>
<organism evidence="3 4">
    <name type="scientific">Micromonospora pisi</name>
    <dbReference type="NCBI Taxonomy" id="589240"/>
    <lineage>
        <taxon>Bacteria</taxon>
        <taxon>Bacillati</taxon>
        <taxon>Actinomycetota</taxon>
        <taxon>Actinomycetes</taxon>
        <taxon>Micromonosporales</taxon>
        <taxon>Micromonosporaceae</taxon>
        <taxon>Micromonospora</taxon>
    </lineage>
</organism>
<dbReference type="Gene3D" id="3.40.50.720">
    <property type="entry name" value="NAD(P)-binding Rossmann-like Domain"/>
    <property type="match status" value="1"/>
</dbReference>
<dbReference type="InterPro" id="IPR036291">
    <property type="entry name" value="NAD(P)-bd_dom_sf"/>
</dbReference>
<keyword evidence="4" id="KW-1185">Reference proteome</keyword>
<dbReference type="PANTHER" id="PTHR43639:SF1">
    <property type="entry name" value="SHORT-CHAIN DEHYDROGENASE_REDUCTASE FAMILY PROTEIN"/>
    <property type="match status" value="1"/>
</dbReference>
<protein>
    <submittedName>
        <fullName evidence="3">3-oxoacyl-[acyl-carrier protein] reductase</fullName>
    </submittedName>
</protein>
<comment type="similarity">
    <text evidence="1">Belongs to the short-chain dehydrogenases/reductases (SDR) family.</text>
</comment>
<evidence type="ECO:0000313" key="4">
    <source>
        <dbReference type="Proteomes" id="UP000277671"/>
    </source>
</evidence>
<dbReference type="Proteomes" id="UP000277671">
    <property type="component" value="Unassembled WGS sequence"/>
</dbReference>
<dbReference type="PRINTS" id="PR00080">
    <property type="entry name" value="SDRFAMILY"/>
</dbReference>
<name>A0A495JCY3_9ACTN</name>
<evidence type="ECO:0000256" key="1">
    <source>
        <dbReference type="ARBA" id="ARBA00006484"/>
    </source>
</evidence>
<gene>
    <name evidence="3" type="ORF">BDK92_0825</name>
</gene>
<sequence length="255" mass="26362">MTLLNGKTALVTGGSRGIGRAIATRLAADGALVAVHYGTNEAAANDTVTAITGAGGRAFAVRAELGVPGDAQALWSAFDAGLTESGAEPGVDIVVNNAGIASSNDLARTTEAEFDKIVAVNVKAPFFILQQALNQLRNNGRVINISSGVTRIAAPAIITYSLTKGAIHTLTFTLAKQLGERGITVNSVVPGIVDVDSNAVWLRENPEQLAFWGSFSAFNRVGQPADIADVVAFLASDEARWVTGQHLDATGGAHL</sequence>
<evidence type="ECO:0000256" key="2">
    <source>
        <dbReference type="ARBA" id="ARBA00023002"/>
    </source>
</evidence>
<comment type="caution">
    <text evidence="3">The sequence shown here is derived from an EMBL/GenBank/DDBJ whole genome shotgun (WGS) entry which is preliminary data.</text>
</comment>
<reference evidence="3 4" key="1">
    <citation type="submission" date="2018-10" db="EMBL/GenBank/DDBJ databases">
        <title>Sequencing the genomes of 1000 actinobacteria strains.</title>
        <authorList>
            <person name="Klenk H.-P."/>
        </authorList>
    </citation>
    <scope>NUCLEOTIDE SEQUENCE [LARGE SCALE GENOMIC DNA]</scope>
    <source>
        <strain evidence="3 4">DSM 45175</strain>
    </source>
</reference>
<dbReference type="PANTHER" id="PTHR43639">
    <property type="entry name" value="OXIDOREDUCTASE, SHORT-CHAIN DEHYDROGENASE/REDUCTASE FAMILY (AFU_ORTHOLOGUE AFUA_5G02870)"/>
    <property type="match status" value="1"/>
</dbReference>
<dbReference type="AlphaFoldDB" id="A0A495JCY3"/>
<dbReference type="FunFam" id="3.40.50.720:FF:000084">
    <property type="entry name" value="Short-chain dehydrogenase reductase"/>
    <property type="match status" value="1"/>
</dbReference>
<dbReference type="SUPFAM" id="SSF51735">
    <property type="entry name" value="NAD(P)-binding Rossmann-fold domains"/>
    <property type="match status" value="1"/>
</dbReference>